<dbReference type="NCBIfam" id="TIGR00055">
    <property type="entry name" value="uppS"/>
    <property type="match status" value="1"/>
</dbReference>
<feature type="binding site" evidence="2">
    <location>
        <position position="27"/>
    </location>
    <ligand>
        <name>substrate</name>
    </ligand>
</feature>
<evidence type="ECO:0000256" key="2">
    <source>
        <dbReference type="HAMAP-Rule" id="MF_01139"/>
    </source>
</evidence>
<dbReference type="PANTHER" id="PTHR10291">
    <property type="entry name" value="DEHYDRODOLICHYL DIPHOSPHATE SYNTHASE FAMILY MEMBER"/>
    <property type="match status" value="1"/>
</dbReference>
<feature type="active site" evidence="2">
    <location>
        <position position="14"/>
    </location>
</feature>
<feature type="binding site" evidence="2">
    <location>
        <position position="19"/>
    </location>
    <ligand>
        <name>substrate</name>
    </ligand>
</feature>
<comment type="similarity">
    <text evidence="2">Belongs to the UPP synthase family.</text>
</comment>
<keyword evidence="1 2" id="KW-0808">Transferase</keyword>
<dbReference type="CDD" id="cd00475">
    <property type="entry name" value="Cis_IPPS"/>
    <property type="match status" value="1"/>
</dbReference>
<feature type="binding site" evidence="2">
    <location>
        <begin position="181"/>
        <end position="183"/>
    </location>
    <ligand>
        <name>substrate</name>
    </ligand>
</feature>
<reference evidence="3 4" key="1">
    <citation type="submission" date="2013-08" db="EMBL/GenBank/DDBJ databases">
        <title>An opportunistic ruminal bacterium that causes liver abscesses in cattle.</title>
        <authorList>
            <person name="Benahmed F.H."/>
            <person name="Rasmussen M."/>
            <person name="Harbottle H."/>
            <person name="Soppet D."/>
            <person name="Nagaraja T.G."/>
            <person name="Davidson M."/>
        </authorList>
    </citation>
    <scope>NUCLEOTIDE SEQUENCE [LARGE SCALE GENOMIC DNA]</scope>
    <source>
        <strain evidence="3 4">B35</strain>
    </source>
</reference>
<dbReference type="GO" id="GO:0016094">
    <property type="term" value="P:polyprenol biosynthetic process"/>
    <property type="evidence" value="ECO:0007669"/>
    <property type="project" value="TreeGrafter"/>
</dbReference>
<feature type="binding site" evidence="2">
    <location>
        <position position="65"/>
    </location>
    <ligand>
        <name>substrate</name>
    </ligand>
</feature>
<dbReference type="EMBL" id="AUZI01000008">
    <property type="protein sequence ID" value="KID50062.1"/>
    <property type="molecule type" value="Genomic_DNA"/>
</dbReference>
<keyword evidence="2" id="KW-0460">Magnesium</keyword>
<dbReference type="RefSeq" id="WP_005956060.1">
    <property type="nucleotide sequence ID" value="NZ_AOJP01000008.1"/>
</dbReference>
<proteinExistence type="inferred from homology"/>
<name>A0A017H5R3_9FUSO</name>
<dbReference type="AlphaFoldDB" id="A0A017H5R3"/>
<evidence type="ECO:0000313" key="4">
    <source>
        <dbReference type="Proteomes" id="UP000031184"/>
    </source>
</evidence>
<feature type="binding site" evidence="2">
    <location>
        <position position="194"/>
    </location>
    <ligand>
        <name>Mg(2+)</name>
        <dbReference type="ChEBI" id="CHEBI:18420"/>
    </ligand>
</feature>
<dbReference type="PROSITE" id="PS01066">
    <property type="entry name" value="UPP_SYNTHASE"/>
    <property type="match status" value="1"/>
</dbReference>
<dbReference type="EC" id="2.5.1.-" evidence="2"/>
<dbReference type="InterPro" id="IPR018520">
    <property type="entry name" value="UPP_synth-like_CS"/>
</dbReference>
<feature type="binding site" evidence="2">
    <location>
        <begin position="59"/>
        <end position="61"/>
    </location>
    <ligand>
        <name>substrate</name>
    </ligand>
</feature>
<dbReference type="InterPro" id="IPR001441">
    <property type="entry name" value="UPP_synth-like"/>
</dbReference>
<evidence type="ECO:0000313" key="3">
    <source>
        <dbReference type="EMBL" id="KID50062.1"/>
    </source>
</evidence>
<dbReference type="InterPro" id="IPR036424">
    <property type="entry name" value="UPP_synth-like_sf"/>
</dbReference>
<dbReference type="Proteomes" id="UP000031184">
    <property type="component" value="Unassembled WGS sequence"/>
</dbReference>
<accession>A0A017H5R3</accession>
<organism evidence="3 4">
    <name type="scientific">Fusobacterium necrophorum subsp. funduliforme B35</name>
    <dbReference type="NCBI Taxonomy" id="1226633"/>
    <lineage>
        <taxon>Bacteria</taxon>
        <taxon>Fusobacteriati</taxon>
        <taxon>Fusobacteriota</taxon>
        <taxon>Fusobacteriia</taxon>
        <taxon>Fusobacteriales</taxon>
        <taxon>Fusobacteriaceae</taxon>
        <taxon>Fusobacterium</taxon>
    </lineage>
</organism>
<comment type="caution">
    <text evidence="3">The sequence shown here is derived from an EMBL/GenBank/DDBJ whole genome shotgun (WGS) entry which is preliminary data.</text>
</comment>
<dbReference type="PATRIC" id="fig|1226633.4.peg.249"/>
<dbReference type="PANTHER" id="PTHR10291:SF0">
    <property type="entry name" value="DEHYDRODOLICHYL DIPHOSPHATE SYNTHASE 2"/>
    <property type="match status" value="1"/>
</dbReference>
<dbReference type="OrthoDB" id="4191603at2"/>
<keyword evidence="2" id="KW-0479">Metal-binding</keyword>
<protein>
    <recommendedName>
        <fullName evidence="2">Isoprenyl transferase</fullName>
        <ecNumber evidence="2">2.5.1.-</ecNumber>
    </recommendedName>
</protein>
<dbReference type="Pfam" id="PF01255">
    <property type="entry name" value="Prenyltransf"/>
    <property type="match status" value="1"/>
</dbReference>
<comment type="subunit">
    <text evidence="2">Homodimer.</text>
</comment>
<dbReference type="NCBIfam" id="NF011405">
    <property type="entry name" value="PRK14830.1"/>
    <property type="match status" value="1"/>
</dbReference>
<feature type="binding site" evidence="2">
    <location>
        <position position="63"/>
    </location>
    <ligand>
        <name>substrate</name>
    </ligand>
</feature>
<dbReference type="FunFam" id="3.40.1180.10:FF:000001">
    <property type="entry name" value="(2E,6E)-farnesyl-diphosphate-specific ditrans,polycis-undecaprenyl-diphosphate synthase"/>
    <property type="match status" value="1"/>
</dbReference>
<sequence>MSIEVPKHIAIIMDGNGRWAKKRGLPRTLGHREGARTLQKILKYAGEIGIQYLTVYAFSTENWSRSEEEVSALMKLFSKYMKKEEKNLIKNNVRFLVSGRKDRVSDSLLREIKALEEKTSQNTGITFHIAFNYGGRAEIVDAVNRLLQEKKESISEEDISSHLYQNLPDPELIIRTSGEFRISNFLLWQLAYAEIYVTDTLWPDFEERDLELALKNFQKRERRFGGVYEK</sequence>
<feature type="binding site" evidence="2">
    <location>
        <begin position="15"/>
        <end position="18"/>
    </location>
    <ligand>
        <name>substrate</name>
    </ligand>
</feature>
<comment type="cofactor">
    <cofactor evidence="2">
        <name>Mg(2+)</name>
        <dbReference type="ChEBI" id="CHEBI:18420"/>
    </cofactor>
    <text evidence="2">Binds 2 magnesium ions per subunit.</text>
</comment>
<dbReference type="SUPFAM" id="SSF64005">
    <property type="entry name" value="Undecaprenyl diphosphate synthase"/>
    <property type="match status" value="1"/>
</dbReference>
<feature type="binding site" evidence="2">
    <location>
        <position position="31"/>
    </location>
    <ligand>
        <name>substrate</name>
    </ligand>
</feature>
<feature type="binding site" evidence="2">
    <location>
        <position position="175"/>
    </location>
    <ligand>
        <name>substrate</name>
    </ligand>
</feature>
<dbReference type="GO" id="GO:0000287">
    <property type="term" value="F:magnesium ion binding"/>
    <property type="evidence" value="ECO:0007669"/>
    <property type="project" value="UniProtKB-UniRule"/>
</dbReference>
<comment type="function">
    <text evidence="2">Catalyzes the condensation of isopentenyl diphosphate (IPP) with allylic pyrophosphates generating different type of terpenoids.</text>
</comment>
<evidence type="ECO:0000256" key="1">
    <source>
        <dbReference type="ARBA" id="ARBA00022679"/>
    </source>
</evidence>
<feature type="active site" description="Proton acceptor" evidence="2">
    <location>
        <position position="62"/>
    </location>
</feature>
<dbReference type="HAMAP" id="MF_01139">
    <property type="entry name" value="ISPT"/>
    <property type="match status" value="1"/>
</dbReference>
<gene>
    <name evidence="3" type="ORF">C095_01265</name>
</gene>
<dbReference type="Gene3D" id="3.40.1180.10">
    <property type="entry name" value="Decaprenyl diphosphate synthase-like"/>
    <property type="match status" value="1"/>
</dbReference>
<feature type="binding site" evidence="2">
    <location>
        <position position="14"/>
    </location>
    <ligand>
        <name>Mg(2+)</name>
        <dbReference type="ChEBI" id="CHEBI:18420"/>
    </ligand>
</feature>
<dbReference type="GO" id="GO:0045547">
    <property type="term" value="F:ditrans,polycis-polyprenyl diphosphate synthase [(2E,6E)-farnesyl diphosphate specific] activity"/>
    <property type="evidence" value="ECO:0007669"/>
    <property type="project" value="TreeGrafter"/>
</dbReference>